<dbReference type="GeneID" id="65563775"/>
<evidence type="ECO:0000313" key="3">
    <source>
        <dbReference type="Proteomes" id="UP000694018"/>
    </source>
</evidence>
<dbReference type="KEGG" id="sshi:J5U23_02298"/>
<dbReference type="AlphaFoldDB" id="A0A8F5GTY3"/>
<reference evidence="2" key="1">
    <citation type="journal article" date="2021" name="Environ. Microbiol.">
        <title>New insights into the diversity and evolution of the archaeal mobilome from three complete genomes of Saccharolobus shibatae.</title>
        <authorList>
            <person name="Medvedeva S."/>
            <person name="Brandt D."/>
            <person name="Cvirkaite-Krupovic V."/>
            <person name="Liu Y."/>
            <person name="Severinov K."/>
            <person name="Ishino S."/>
            <person name="Ishino Y."/>
            <person name="Prangishvili D."/>
            <person name="Kalinowski J."/>
            <person name="Krupovic M."/>
        </authorList>
    </citation>
    <scope>NUCLEOTIDE SEQUENCE</scope>
    <source>
        <strain evidence="2">B12</strain>
    </source>
</reference>
<dbReference type="OrthoDB" id="39561at2157"/>
<accession>A0A8F5GTY3</accession>
<dbReference type="Pfam" id="PF05168">
    <property type="entry name" value="HEPN"/>
    <property type="match status" value="1"/>
</dbReference>
<evidence type="ECO:0000259" key="1">
    <source>
        <dbReference type="PROSITE" id="PS50910"/>
    </source>
</evidence>
<gene>
    <name evidence="2" type="ORF">J5U23_02298</name>
</gene>
<dbReference type="PROSITE" id="PS50910">
    <property type="entry name" value="HEPN"/>
    <property type="match status" value="1"/>
</dbReference>
<evidence type="ECO:0000313" key="2">
    <source>
        <dbReference type="EMBL" id="QXJ29429.1"/>
    </source>
</evidence>
<dbReference type="InterPro" id="IPR007842">
    <property type="entry name" value="HEPN_dom"/>
</dbReference>
<protein>
    <recommendedName>
        <fullName evidence="1">HEPN domain-containing protein</fullName>
    </recommendedName>
</protein>
<proteinExistence type="predicted"/>
<dbReference type="EMBL" id="CP077717">
    <property type="protein sequence ID" value="QXJ29429.1"/>
    <property type="molecule type" value="Genomic_DNA"/>
</dbReference>
<sequence length="134" mass="15332">MHELHVSFCRRSLEYLQAAKEAFQKGFYNASSLMSQISAELAIKATIAFLGYSFPETHEIRKLLSVLSTVAMTEEITNFVREKRGELIVLEDASQRGQYFTYGLNKEDAEVCLNTAKEIINLVKRIWGDKWCSD</sequence>
<name>A0A8F5GTY3_SACSH</name>
<dbReference type="RefSeq" id="WP_218266185.1">
    <property type="nucleotide sequence ID" value="NZ_CP077717.1"/>
</dbReference>
<organism evidence="2 3">
    <name type="scientific">Saccharolobus shibatae (strain ATCC 51178 / DSM 5389 / JCM 8931 / NBRC 15437 / B12)</name>
    <name type="common">Sulfolobus shibatae</name>
    <dbReference type="NCBI Taxonomy" id="523848"/>
    <lineage>
        <taxon>Archaea</taxon>
        <taxon>Thermoproteota</taxon>
        <taxon>Thermoprotei</taxon>
        <taxon>Sulfolobales</taxon>
        <taxon>Sulfolobaceae</taxon>
        <taxon>Saccharolobus</taxon>
    </lineage>
</organism>
<dbReference type="Proteomes" id="UP000694018">
    <property type="component" value="Chromosome"/>
</dbReference>
<dbReference type="SMART" id="SM00748">
    <property type="entry name" value="HEPN"/>
    <property type="match status" value="1"/>
</dbReference>
<feature type="domain" description="HEPN" evidence="1">
    <location>
        <begin position="9"/>
        <end position="126"/>
    </location>
</feature>